<gene>
    <name evidence="7" type="primary">AVEN_4959_1</name>
    <name evidence="7" type="ORF">NPIL_603881</name>
</gene>
<dbReference type="Pfam" id="PF12171">
    <property type="entry name" value="zf-C2H2_jaz"/>
    <property type="match status" value="1"/>
</dbReference>
<protein>
    <recommendedName>
        <fullName evidence="6">Matrin-type domain-containing protein</fullName>
    </recommendedName>
</protein>
<keyword evidence="8" id="KW-1185">Reference proteome</keyword>
<proteinExistence type="predicted"/>
<dbReference type="PROSITE" id="PS50171">
    <property type="entry name" value="ZF_MATRIN"/>
    <property type="match status" value="1"/>
</dbReference>
<keyword evidence="3" id="KW-0863">Zinc-finger</keyword>
<keyword evidence="4" id="KW-0862">Zinc</keyword>
<keyword evidence="2" id="KW-0479">Metal-binding</keyword>
<evidence type="ECO:0000313" key="8">
    <source>
        <dbReference type="Proteomes" id="UP000887013"/>
    </source>
</evidence>
<dbReference type="GO" id="GO:0005634">
    <property type="term" value="C:nucleus"/>
    <property type="evidence" value="ECO:0007669"/>
    <property type="project" value="UniProtKB-SubCell"/>
</dbReference>
<dbReference type="InterPro" id="IPR003604">
    <property type="entry name" value="Matrin/U1-like-C_Znf_C2H2"/>
</dbReference>
<dbReference type="InterPro" id="IPR022755">
    <property type="entry name" value="Znf_C2H2_jaz"/>
</dbReference>
<evidence type="ECO:0000256" key="2">
    <source>
        <dbReference type="ARBA" id="ARBA00022723"/>
    </source>
</evidence>
<dbReference type="GO" id="GO:0003676">
    <property type="term" value="F:nucleic acid binding"/>
    <property type="evidence" value="ECO:0007669"/>
    <property type="project" value="InterPro"/>
</dbReference>
<dbReference type="InterPro" id="IPR036236">
    <property type="entry name" value="Znf_C2H2_sf"/>
</dbReference>
<organism evidence="7 8">
    <name type="scientific">Nephila pilipes</name>
    <name type="common">Giant wood spider</name>
    <name type="synonym">Nephila maculata</name>
    <dbReference type="NCBI Taxonomy" id="299642"/>
    <lineage>
        <taxon>Eukaryota</taxon>
        <taxon>Metazoa</taxon>
        <taxon>Ecdysozoa</taxon>
        <taxon>Arthropoda</taxon>
        <taxon>Chelicerata</taxon>
        <taxon>Arachnida</taxon>
        <taxon>Araneae</taxon>
        <taxon>Araneomorphae</taxon>
        <taxon>Entelegynae</taxon>
        <taxon>Araneoidea</taxon>
        <taxon>Nephilidae</taxon>
        <taxon>Nephila</taxon>
    </lineage>
</organism>
<evidence type="ECO:0000256" key="3">
    <source>
        <dbReference type="ARBA" id="ARBA00022771"/>
    </source>
</evidence>
<name>A0A8X6U464_NEPPI</name>
<dbReference type="GO" id="GO:0008270">
    <property type="term" value="F:zinc ion binding"/>
    <property type="evidence" value="ECO:0007669"/>
    <property type="project" value="UniProtKB-KW"/>
</dbReference>
<dbReference type="InterPro" id="IPR000690">
    <property type="entry name" value="Matrin/U1-C_Znf_C2H2"/>
</dbReference>
<comment type="caution">
    <text evidence="7">The sequence shown here is derived from an EMBL/GenBank/DDBJ whole genome shotgun (WGS) entry which is preliminary data.</text>
</comment>
<comment type="subcellular location">
    <subcellularLocation>
        <location evidence="1">Nucleus</location>
    </subcellularLocation>
</comment>
<evidence type="ECO:0000256" key="1">
    <source>
        <dbReference type="ARBA" id="ARBA00004123"/>
    </source>
</evidence>
<dbReference type="EMBL" id="BMAW01021516">
    <property type="protein sequence ID" value="GFT73259.1"/>
    <property type="molecule type" value="Genomic_DNA"/>
</dbReference>
<dbReference type="SMART" id="SM00451">
    <property type="entry name" value="ZnF_U1"/>
    <property type="match status" value="1"/>
</dbReference>
<evidence type="ECO:0000313" key="7">
    <source>
        <dbReference type="EMBL" id="GFT73259.1"/>
    </source>
</evidence>
<feature type="domain" description="Matrin-type" evidence="6">
    <location>
        <begin position="20"/>
        <end position="50"/>
    </location>
</feature>
<evidence type="ECO:0000259" key="6">
    <source>
        <dbReference type="PROSITE" id="PS50171"/>
    </source>
</evidence>
<sequence>PALFKFPSPADCLDTKSGDYRCSICDVHMNNDKTWKAHVIGKKHLKNIKKGPQGSVNSKFVKAPPDTISNLEKMLEEEYDPDFIFGLQYIRESQGEGGDQYNCFPCGSCCTSMDIISHLQSIRHKMTCLEKMNSDGKENDIIAIKALQVAEYYKEGIIDQECRRVLTEFGSGKPEVYIAKDPITGKAVKRL</sequence>
<accession>A0A8X6U464</accession>
<keyword evidence="5" id="KW-0539">Nucleus</keyword>
<evidence type="ECO:0000256" key="5">
    <source>
        <dbReference type="ARBA" id="ARBA00023242"/>
    </source>
</evidence>
<evidence type="ECO:0000256" key="4">
    <source>
        <dbReference type="ARBA" id="ARBA00022833"/>
    </source>
</evidence>
<dbReference type="OrthoDB" id="6434908at2759"/>
<dbReference type="AlphaFoldDB" id="A0A8X6U464"/>
<feature type="non-terminal residue" evidence="7">
    <location>
        <position position="191"/>
    </location>
</feature>
<dbReference type="SUPFAM" id="SSF57667">
    <property type="entry name" value="beta-beta-alpha zinc fingers"/>
    <property type="match status" value="1"/>
</dbReference>
<dbReference type="Proteomes" id="UP000887013">
    <property type="component" value="Unassembled WGS sequence"/>
</dbReference>
<reference evidence="7" key="1">
    <citation type="submission" date="2020-08" db="EMBL/GenBank/DDBJ databases">
        <title>Multicomponent nature underlies the extraordinary mechanical properties of spider dragline silk.</title>
        <authorList>
            <person name="Kono N."/>
            <person name="Nakamura H."/>
            <person name="Mori M."/>
            <person name="Yoshida Y."/>
            <person name="Ohtoshi R."/>
            <person name="Malay A.D."/>
            <person name="Moran D.A.P."/>
            <person name="Tomita M."/>
            <person name="Numata K."/>
            <person name="Arakawa K."/>
        </authorList>
    </citation>
    <scope>NUCLEOTIDE SEQUENCE</scope>
</reference>
<dbReference type="Gene3D" id="3.30.160.60">
    <property type="entry name" value="Classic Zinc Finger"/>
    <property type="match status" value="1"/>
</dbReference>